<organism evidence="9 10">
    <name type="scientific">Polaribacter filamentus</name>
    <dbReference type="NCBI Taxonomy" id="53483"/>
    <lineage>
        <taxon>Bacteria</taxon>
        <taxon>Pseudomonadati</taxon>
        <taxon>Bacteroidota</taxon>
        <taxon>Flavobacteriia</taxon>
        <taxon>Flavobacteriales</taxon>
        <taxon>Flavobacteriaceae</taxon>
    </lineage>
</organism>
<dbReference type="InterPro" id="IPR014284">
    <property type="entry name" value="RNA_pol_sigma-70_dom"/>
</dbReference>
<dbReference type="InterPro" id="IPR013324">
    <property type="entry name" value="RNA_pol_sigma_r3/r4-like"/>
</dbReference>
<gene>
    <name evidence="9" type="ORF">BST83_16590</name>
</gene>
<comment type="caution">
    <text evidence="9">The sequence shown here is derived from an EMBL/GenBank/DDBJ whole genome shotgun (WGS) entry which is preliminary data.</text>
</comment>
<keyword evidence="6" id="KW-0175">Coiled coil</keyword>
<dbReference type="SUPFAM" id="SSF88659">
    <property type="entry name" value="Sigma3 and sigma4 domains of RNA polymerase sigma factors"/>
    <property type="match status" value="1"/>
</dbReference>
<dbReference type="Pfam" id="PF04542">
    <property type="entry name" value="Sigma70_r2"/>
    <property type="match status" value="1"/>
</dbReference>
<protein>
    <submittedName>
        <fullName evidence="9">RNA polymerase subunit sigma-70</fullName>
    </submittedName>
</protein>
<dbReference type="EMBL" id="MQUA01000013">
    <property type="protein sequence ID" value="PQB08561.1"/>
    <property type="molecule type" value="Genomic_DNA"/>
</dbReference>
<keyword evidence="3" id="KW-0731">Sigma factor</keyword>
<keyword evidence="4" id="KW-0238">DNA-binding</keyword>
<evidence type="ECO:0000259" key="8">
    <source>
        <dbReference type="Pfam" id="PF08281"/>
    </source>
</evidence>
<dbReference type="Proteomes" id="UP000239522">
    <property type="component" value="Unassembled WGS sequence"/>
</dbReference>
<dbReference type="Gene3D" id="1.10.1740.10">
    <property type="match status" value="1"/>
</dbReference>
<evidence type="ECO:0000313" key="10">
    <source>
        <dbReference type="Proteomes" id="UP000239522"/>
    </source>
</evidence>
<evidence type="ECO:0000256" key="4">
    <source>
        <dbReference type="ARBA" id="ARBA00023125"/>
    </source>
</evidence>
<dbReference type="InterPro" id="IPR013325">
    <property type="entry name" value="RNA_pol_sigma_r2"/>
</dbReference>
<dbReference type="InterPro" id="IPR036388">
    <property type="entry name" value="WH-like_DNA-bd_sf"/>
</dbReference>
<dbReference type="InterPro" id="IPR007627">
    <property type="entry name" value="RNA_pol_sigma70_r2"/>
</dbReference>
<evidence type="ECO:0000256" key="5">
    <source>
        <dbReference type="ARBA" id="ARBA00023163"/>
    </source>
</evidence>
<dbReference type="PANTHER" id="PTHR43133">
    <property type="entry name" value="RNA POLYMERASE ECF-TYPE SIGMA FACTO"/>
    <property type="match status" value="1"/>
</dbReference>
<reference evidence="9 10" key="1">
    <citation type="submission" date="2016-11" db="EMBL/GenBank/DDBJ databases">
        <title>Trade-off between light-utilization and light-protection in marine flavobacteria.</title>
        <authorList>
            <person name="Kumagai Y."/>
        </authorList>
    </citation>
    <scope>NUCLEOTIDE SEQUENCE [LARGE SCALE GENOMIC DNA]</scope>
    <source>
        <strain evidence="9 10">ATCC 700397</strain>
    </source>
</reference>
<dbReference type="CDD" id="cd06171">
    <property type="entry name" value="Sigma70_r4"/>
    <property type="match status" value="1"/>
</dbReference>
<dbReference type="Pfam" id="PF08281">
    <property type="entry name" value="Sigma70_r4_2"/>
    <property type="match status" value="1"/>
</dbReference>
<dbReference type="GO" id="GO:0003677">
    <property type="term" value="F:DNA binding"/>
    <property type="evidence" value="ECO:0007669"/>
    <property type="project" value="UniProtKB-KW"/>
</dbReference>
<feature type="domain" description="RNA polymerase sigma factor 70 region 4 type 2" evidence="8">
    <location>
        <begin position="116"/>
        <end position="164"/>
    </location>
</feature>
<keyword evidence="10" id="KW-1185">Reference proteome</keyword>
<dbReference type="InterPro" id="IPR013249">
    <property type="entry name" value="RNA_pol_sigma70_r4_t2"/>
</dbReference>
<evidence type="ECO:0000256" key="2">
    <source>
        <dbReference type="ARBA" id="ARBA00023015"/>
    </source>
</evidence>
<keyword evidence="2" id="KW-0805">Transcription regulation</keyword>
<dbReference type="PANTHER" id="PTHR43133:SF8">
    <property type="entry name" value="RNA POLYMERASE SIGMA FACTOR HI_1459-RELATED"/>
    <property type="match status" value="1"/>
</dbReference>
<feature type="domain" description="RNA polymerase sigma-70 region 2" evidence="7">
    <location>
        <begin position="22"/>
        <end position="86"/>
    </location>
</feature>
<evidence type="ECO:0000256" key="3">
    <source>
        <dbReference type="ARBA" id="ARBA00023082"/>
    </source>
</evidence>
<feature type="coiled-coil region" evidence="6">
    <location>
        <begin position="156"/>
        <end position="183"/>
    </location>
</feature>
<proteinExistence type="inferred from homology"/>
<evidence type="ECO:0000256" key="1">
    <source>
        <dbReference type="ARBA" id="ARBA00010641"/>
    </source>
</evidence>
<dbReference type="GO" id="GO:0006352">
    <property type="term" value="P:DNA-templated transcription initiation"/>
    <property type="evidence" value="ECO:0007669"/>
    <property type="project" value="InterPro"/>
</dbReference>
<evidence type="ECO:0000313" key="9">
    <source>
        <dbReference type="EMBL" id="PQB08561.1"/>
    </source>
</evidence>
<accession>A0A2S7L106</accession>
<evidence type="ECO:0000259" key="7">
    <source>
        <dbReference type="Pfam" id="PF04542"/>
    </source>
</evidence>
<keyword evidence="5" id="KW-0804">Transcription</keyword>
<dbReference type="OrthoDB" id="1056775at2"/>
<sequence>MKLEELIKECCKQKIAAQAEVYQLFSGKLFAVCLKYSRNYQDAEDTLQDSFLTIFDKIKQYQNKGSFEGWLKRITINTALQKYRKKEPSSIESKEVEAIDLEEDDFEDSNFDLNFLLELIQKLPDRYRLVFNLYILDDYSHKEIAEMLKISEGTSKSNLSRARQILKKQIEVHQQKKSKCNERTEKHRQIISR</sequence>
<dbReference type="InterPro" id="IPR039425">
    <property type="entry name" value="RNA_pol_sigma-70-like"/>
</dbReference>
<name>A0A2S7L106_9FLAO</name>
<dbReference type="SUPFAM" id="SSF88946">
    <property type="entry name" value="Sigma2 domain of RNA polymerase sigma factors"/>
    <property type="match status" value="1"/>
</dbReference>
<dbReference type="GO" id="GO:0016987">
    <property type="term" value="F:sigma factor activity"/>
    <property type="evidence" value="ECO:0007669"/>
    <property type="project" value="UniProtKB-KW"/>
</dbReference>
<dbReference type="AlphaFoldDB" id="A0A2S7L106"/>
<dbReference type="Gene3D" id="1.10.10.10">
    <property type="entry name" value="Winged helix-like DNA-binding domain superfamily/Winged helix DNA-binding domain"/>
    <property type="match status" value="1"/>
</dbReference>
<evidence type="ECO:0000256" key="6">
    <source>
        <dbReference type="SAM" id="Coils"/>
    </source>
</evidence>
<comment type="similarity">
    <text evidence="1">Belongs to the sigma-70 factor family. ECF subfamily.</text>
</comment>
<dbReference type="NCBIfam" id="TIGR02937">
    <property type="entry name" value="sigma70-ECF"/>
    <property type="match status" value="1"/>
</dbReference>